<sequence>MDFFKKIIFTSSGIITITILMVIISYILIKGLPFIDLEFLLSNPIDSGKSGGILPMIISSFYLVILTALIAIPIGVGSAIYMTQYCTSNIFIAIIRFCSQTLAAIPSIIYGLFGFAFLIMYLKLDWSLFTAALVLALMSIPTIFQVSEISINSVPKELIEASLGLGARKSQTIIYVILPSAISGIFTGIILALTRAISEAAAVMYVVGSTFTVPLSIFDSGRPLPLHLYILASEGISIDNAYATASVLIIIVLIITILSNYWINKYQNKIGGL</sequence>
<comment type="subcellular location">
    <subcellularLocation>
        <location evidence="1 8">Cell membrane</location>
        <topology evidence="1 8">Multi-pass membrane protein</topology>
    </subcellularLocation>
</comment>
<evidence type="ECO:0000256" key="5">
    <source>
        <dbReference type="ARBA" id="ARBA00022692"/>
    </source>
</evidence>
<feature type="transmembrane region" description="Helical" evidence="8">
    <location>
        <begin position="200"/>
        <end position="220"/>
    </location>
</feature>
<evidence type="ECO:0000256" key="4">
    <source>
        <dbReference type="ARBA" id="ARBA00022475"/>
    </source>
</evidence>
<feature type="transmembrane region" description="Helical" evidence="8">
    <location>
        <begin position="102"/>
        <end position="122"/>
    </location>
</feature>
<feature type="transmembrane region" description="Helical" evidence="8">
    <location>
        <begin position="53"/>
        <end position="81"/>
    </location>
</feature>
<dbReference type="NCBIfam" id="TIGR00974">
    <property type="entry name" value="3a0107s02c"/>
    <property type="match status" value="1"/>
</dbReference>
<dbReference type="PROSITE" id="PS50928">
    <property type="entry name" value="ABC_TM1"/>
    <property type="match status" value="1"/>
</dbReference>
<dbReference type="GO" id="GO:0035435">
    <property type="term" value="P:phosphate ion transmembrane transport"/>
    <property type="evidence" value="ECO:0007669"/>
    <property type="project" value="InterPro"/>
</dbReference>
<evidence type="ECO:0000259" key="9">
    <source>
        <dbReference type="PROSITE" id="PS50928"/>
    </source>
</evidence>
<evidence type="ECO:0000256" key="2">
    <source>
        <dbReference type="ARBA" id="ARBA00007069"/>
    </source>
</evidence>
<dbReference type="SUPFAM" id="SSF161098">
    <property type="entry name" value="MetI-like"/>
    <property type="match status" value="1"/>
</dbReference>
<keyword evidence="6 8" id="KW-1133">Transmembrane helix</keyword>
<accession>A0A8T3VQ90</accession>
<evidence type="ECO:0000256" key="3">
    <source>
        <dbReference type="ARBA" id="ARBA00022448"/>
    </source>
</evidence>
<keyword evidence="3" id="KW-0813">Transport</keyword>
<keyword evidence="7 8" id="KW-0472">Membrane</keyword>
<name>A0A8T3VQ90_9EURY</name>
<protein>
    <recommendedName>
        <fullName evidence="8">Phosphate transport system permease protein PstA</fullName>
    </recommendedName>
</protein>
<comment type="similarity">
    <text evidence="2 8">Belongs to the binding-protein-dependent transport system permease family. CysTW subfamily.</text>
</comment>
<dbReference type="CDD" id="cd06261">
    <property type="entry name" value="TM_PBP2"/>
    <property type="match status" value="1"/>
</dbReference>
<evidence type="ECO:0000313" key="11">
    <source>
        <dbReference type="Proteomes" id="UP000713479"/>
    </source>
</evidence>
<keyword evidence="4 8" id="KW-1003">Cell membrane</keyword>
<dbReference type="Pfam" id="PF00528">
    <property type="entry name" value="BPD_transp_1"/>
    <property type="match status" value="1"/>
</dbReference>
<comment type="caution">
    <text evidence="10">The sequence shown here is derived from an EMBL/GenBank/DDBJ whole genome shotgun (WGS) entry which is preliminary data.</text>
</comment>
<reference evidence="10" key="1">
    <citation type="submission" date="2019-04" db="EMBL/GenBank/DDBJ databases">
        <title>Evolution of Biomass-Degrading Anaerobic Consortia Revealed by Metagenomics.</title>
        <authorList>
            <person name="Peng X."/>
        </authorList>
    </citation>
    <scope>NUCLEOTIDE SEQUENCE</scope>
    <source>
        <strain evidence="10">SIG13</strain>
    </source>
</reference>
<proteinExistence type="inferred from homology"/>
<feature type="domain" description="ABC transmembrane type-1" evidence="9">
    <location>
        <begin position="57"/>
        <end position="259"/>
    </location>
</feature>
<keyword evidence="5 8" id="KW-0812">Transmembrane</keyword>
<organism evidence="10 11">
    <name type="scientific">Methanobrevibacter millerae</name>
    <dbReference type="NCBI Taxonomy" id="230361"/>
    <lineage>
        <taxon>Archaea</taxon>
        <taxon>Methanobacteriati</taxon>
        <taxon>Methanobacteriota</taxon>
        <taxon>Methanomada group</taxon>
        <taxon>Methanobacteria</taxon>
        <taxon>Methanobacteriales</taxon>
        <taxon>Methanobacteriaceae</taxon>
        <taxon>Methanobrevibacter</taxon>
    </lineage>
</organism>
<dbReference type="PANTHER" id="PTHR43470">
    <property type="entry name" value="PHOSPHATE TRANSPORT SYSTEM PERMEASE PROTEIN PSTA-RELATED"/>
    <property type="match status" value="1"/>
</dbReference>
<dbReference type="GO" id="GO:0005315">
    <property type="term" value="F:phosphate transmembrane transporter activity"/>
    <property type="evidence" value="ECO:0007669"/>
    <property type="project" value="InterPro"/>
</dbReference>
<dbReference type="InterPro" id="IPR005672">
    <property type="entry name" value="Phosphate_PstA"/>
</dbReference>
<dbReference type="InterPro" id="IPR000515">
    <property type="entry name" value="MetI-like"/>
</dbReference>
<feature type="transmembrane region" description="Helical" evidence="8">
    <location>
        <begin position="7"/>
        <end position="29"/>
    </location>
</feature>
<feature type="transmembrane region" description="Helical" evidence="8">
    <location>
        <begin position="172"/>
        <end position="194"/>
    </location>
</feature>
<dbReference type="GO" id="GO:0005886">
    <property type="term" value="C:plasma membrane"/>
    <property type="evidence" value="ECO:0007669"/>
    <property type="project" value="UniProtKB-SubCell"/>
</dbReference>
<dbReference type="AlphaFoldDB" id="A0A8T3VQ90"/>
<evidence type="ECO:0000313" key="10">
    <source>
        <dbReference type="EMBL" id="MBE6511471.1"/>
    </source>
</evidence>
<feature type="transmembrane region" description="Helical" evidence="8">
    <location>
        <begin position="241"/>
        <end position="263"/>
    </location>
</feature>
<dbReference type="EMBL" id="SUTF01000017">
    <property type="protein sequence ID" value="MBE6511471.1"/>
    <property type="molecule type" value="Genomic_DNA"/>
</dbReference>
<dbReference type="Proteomes" id="UP000713479">
    <property type="component" value="Unassembled WGS sequence"/>
</dbReference>
<dbReference type="InterPro" id="IPR035906">
    <property type="entry name" value="MetI-like_sf"/>
</dbReference>
<gene>
    <name evidence="10" type="primary">pstA</name>
    <name evidence="10" type="ORF">E7Z74_09505</name>
</gene>
<dbReference type="Gene3D" id="1.10.3720.10">
    <property type="entry name" value="MetI-like"/>
    <property type="match status" value="1"/>
</dbReference>
<evidence type="ECO:0000256" key="1">
    <source>
        <dbReference type="ARBA" id="ARBA00004651"/>
    </source>
</evidence>
<evidence type="ECO:0000256" key="6">
    <source>
        <dbReference type="ARBA" id="ARBA00022989"/>
    </source>
</evidence>
<dbReference type="PANTHER" id="PTHR43470:SF3">
    <property type="entry name" value="PHOSPHATE TRANSPORT SYSTEM PERMEASE PROTEIN PSTA-RELATED"/>
    <property type="match status" value="1"/>
</dbReference>
<evidence type="ECO:0000256" key="8">
    <source>
        <dbReference type="RuleBase" id="RU363043"/>
    </source>
</evidence>
<evidence type="ECO:0000256" key="7">
    <source>
        <dbReference type="ARBA" id="ARBA00023136"/>
    </source>
</evidence>